<dbReference type="SUPFAM" id="SSF46689">
    <property type="entry name" value="Homeodomain-like"/>
    <property type="match status" value="1"/>
</dbReference>
<dbReference type="PROSITE" id="PS51294">
    <property type="entry name" value="HTH_MYB"/>
    <property type="match status" value="2"/>
</dbReference>
<dbReference type="InterPro" id="IPR017930">
    <property type="entry name" value="Myb_dom"/>
</dbReference>
<evidence type="ECO:0000256" key="1">
    <source>
        <dbReference type="ARBA" id="ARBA00004123"/>
    </source>
</evidence>
<dbReference type="Proteomes" id="UP001497522">
    <property type="component" value="Chromosome 14"/>
</dbReference>
<feature type="domain" description="HTH myb-type" evidence="5">
    <location>
        <begin position="937"/>
        <end position="991"/>
    </location>
</feature>
<dbReference type="InterPro" id="IPR001005">
    <property type="entry name" value="SANT/Myb"/>
</dbReference>
<dbReference type="PANTHER" id="PTHR47358:SF2">
    <property type="entry name" value="E3 UBIQUITIN-PROTEIN LIGASE HOS1"/>
    <property type="match status" value="1"/>
</dbReference>
<comment type="subcellular location">
    <subcellularLocation>
        <location evidence="1">Nucleus</location>
    </subcellularLocation>
</comment>
<feature type="region of interest" description="Disordered" evidence="3">
    <location>
        <begin position="684"/>
        <end position="714"/>
    </location>
</feature>
<organism evidence="6 7">
    <name type="scientific">Sphagnum jensenii</name>
    <dbReference type="NCBI Taxonomy" id="128206"/>
    <lineage>
        <taxon>Eukaryota</taxon>
        <taxon>Viridiplantae</taxon>
        <taxon>Streptophyta</taxon>
        <taxon>Embryophyta</taxon>
        <taxon>Bryophyta</taxon>
        <taxon>Sphagnophytina</taxon>
        <taxon>Sphagnopsida</taxon>
        <taxon>Sphagnales</taxon>
        <taxon>Sphagnaceae</taxon>
        <taxon>Sphagnum</taxon>
    </lineage>
</organism>
<feature type="region of interest" description="Disordered" evidence="3">
    <location>
        <begin position="765"/>
        <end position="847"/>
    </location>
</feature>
<dbReference type="CDD" id="cd00167">
    <property type="entry name" value="SANT"/>
    <property type="match status" value="2"/>
</dbReference>
<feature type="region of interest" description="Disordered" evidence="3">
    <location>
        <begin position="1122"/>
        <end position="1193"/>
    </location>
</feature>
<feature type="compositionally biased region" description="Basic and acidic residues" evidence="3">
    <location>
        <begin position="806"/>
        <end position="824"/>
    </location>
</feature>
<dbReference type="InterPro" id="IPR025151">
    <property type="entry name" value="ELYS_dom"/>
</dbReference>
<dbReference type="PANTHER" id="PTHR47358">
    <property type="entry name" value="E3 UBIQUITIN-PROTEIN LIGASE HOS1"/>
    <property type="match status" value="1"/>
</dbReference>
<keyword evidence="2" id="KW-0539">Nucleus</keyword>
<dbReference type="Gene3D" id="1.10.10.60">
    <property type="entry name" value="Homeodomain-like"/>
    <property type="match status" value="2"/>
</dbReference>
<sequence>MRREQVLERLALLDPQELIEEAKVEVCRATRDLRSCGRPVHHVLTGCGHACLCAECRKRCDYCPICRTPVSTKSVPDQLRLYELCVEAGLVVRHDDDDGDEHHHHHPADVQTVSPPDDVRRLRVFFDVALDNNLVALVCHYVTDVCMDEGAISSSALVSMLLDGSVVKEWCKHTGLSISSGLGRIYGLASNQMHDKADVIDRSRRKLEGIIQVLEVLEAPLLEHSYSHTLSELQQLMEFMRKVVQHAEVMAWCARHQFLESLSPRFTSVGQWLTAVEERRSAARKRAWTEGLQTTVQFESGHEGSMFIEDALANLGMGRDGAGEAGNNEDFLEPGWLQETGLVQTSPSLKYMQDAVSGQSGVLYPPKSVRAAVDKLFLEGSSDLILAKKAIFLYYLFDRHWTLSHMNWRSIVDDYVRTFSIPRHFMLESLVFYLLDDCSEHALEEAILLLPEVATHGIHPKVVKVLLERDRPEAALAVLRASVRDGQASGAVPLPEALTTLRVWLHSDLLSEGYMYQRTHCDTVKHQGGDWAVEMEVLVSEVCRYCADMGLLDRMVVLPWQIEEEMFVRKCLLEYATQDPSSPAGNLLVVFYVQRCRYLDAQMVHRMLSDFEQRWMGHCSERAKVAHVRNACNKRTRIIEKCMELLPAVQRQQAQNSTLTKVQEPQPEIRNVDKTRNTLSLASPLFVPTDGSMDRKSTQSRDINIPSTSAWTEPQKPSILHGLQQIQSPIFPQSSLPMASEPTRAFEYDSPIASPVQRRRLLYEPDIARDSTQNGSHKSRLGLEEDDETDMVMADRHNWATNGKRPPSDRSWLRTRSPDIEAYRSKGSSENNGLDSHPPNGTVLSSKASRRCELEVHGDRGYLGLGLRQDQLLSFCSRGLSKPEEDIRKGAWTAEEDEKLRVYVETNGTGHWRSVGKKAGLLRCGKSCRLRWTNYLRPDIRHGSFTSDEEDLIVKLHATHGSRWSLIAAKMPGRTDNDIKNHWNTRLKKKLCDMGIDPVSHKPIAELLRALAGTMQLQSVAGRCNEVAEQAAKRCFSDSLLNKAVHDSYRRSSAGGGGGHHHGTGLHGPPHHHGAAGLSPLSEVTTVNVIPRQQHQQLAEEEYEAAAGDVFNMQQAGSCVAATRGGGSGDHQHHQHHHVLSEEHSNNSGGSYSMAESSCSEEAFSMQHGGRGGGSNSDHQRHHHHQQQHGVVQKTSLEKVLQNCSSSGHQITGATRYMSSAARNLSAGAQTYDRGGLTTTDHHGDPSTAPGANNLFHGTTSSTMNRDLMVPFPAAIDMPFGSSLGSNNSSNTEIENMLMLRELQQQQHSSSQHQHHRAGGDSTRAPEFGAAAAQTRTPPEFGGAAAESTTTTTLAPNQNANAMMQQLSTTADNYVTRCLAQQRNHSSISHEVHENLSHFTPSFSTPSSSQMLDLQDPAIQMVVQAPPPPHGMMMGEQAPGHNPESGGLAESPDIVIRTEQTSSTGLQDHQQHHPMPNPNDHVALQRIESAVNLSSSIPLNFSGLLTPNNHHHHHHNNNNNSNCASQFLSQGYVGGPFSSLSGSFANFSGPLSTNFSGPLTTPTGVKLQDYGSDVSSPHMMQLWDYQV</sequence>
<dbReference type="PROSITE" id="PS50090">
    <property type="entry name" value="MYB_LIKE"/>
    <property type="match status" value="2"/>
</dbReference>
<feature type="region of interest" description="Disordered" evidence="3">
    <location>
        <begin position="1303"/>
        <end position="1345"/>
    </location>
</feature>
<reference evidence="6" key="1">
    <citation type="submission" date="2024-03" db="EMBL/GenBank/DDBJ databases">
        <authorList>
            <consortium name="ELIXIR-Norway"/>
            <consortium name="Elixir Norway"/>
        </authorList>
    </citation>
    <scope>NUCLEOTIDE SEQUENCE</scope>
</reference>
<keyword evidence="7" id="KW-1185">Reference proteome</keyword>
<dbReference type="Pfam" id="PF13934">
    <property type="entry name" value="ELYS"/>
    <property type="match status" value="1"/>
</dbReference>
<feature type="domain" description="Myb-like" evidence="4">
    <location>
        <begin position="937"/>
        <end position="987"/>
    </location>
</feature>
<feature type="compositionally biased region" description="Polar residues" evidence="3">
    <location>
        <begin position="1146"/>
        <end position="1160"/>
    </location>
</feature>
<dbReference type="EMBL" id="OZ023715">
    <property type="protein sequence ID" value="CAK9864876.1"/>
    <property type="molecule type" value="Genomic_DNA"/>
</dbReference>
<evidence type="ECO:0000313" key="6">
    <source>
        <dbReference type="EMBL" id="CAK9864876.1"/>
    </source>
</evidence>
<name>A0ABP1AQT8_9BRYO</name>
<dbReference type="Pfam" id="PF00249">
    <property type="entry name" value="Myb_DNA-binding"/>
    <property type="match status" value="2"/>
</dbReference>
<dbReference type="InterPro" id="IPR013083">
    <property type="entry name" value="Znf_RING/FYVE/PHD"/>
</dbReference>
<evidence type="ECO:0000259" key="5">
    <source>
        <dbReference type="PROSITE" id="PS51294"/>
    </source>
</evidence>
<dbReference type="SMART" id="SM00717">
    <property type="entry name" value="SANT"/>
    <property type="match status" value="2"/>
</dbReference>
<feature type="domain" description="Myb-like" evidence="4">
    <location>
        <begin position="884"/>
        <end position="936"/>
    </location>
</feature>
<dbReference type="InterPro" id="IPR044718">
    <property type="entry name" value="HOS1"/>
</dbReference>
<dbReference type="InterPro" id="IPR009057">
    <property type="entry name" value="Homeodomain-like_sf"/>
</dbReference>
<gene>
    <name evidence="6" type="ORF">CSSPJE1EN2_LOCUS7871</name>
</gene>
<evidence type="ECO:0000259" key="4">
    <source>
        <dbReference type="PROSITE" id="PS50090"/>
    </source>
</evidence>
<feature type="region of interest" description="Disordered" evidence="3">
    <location>
        <begin position="1231"/>
        <end position="1260"/>
    </location>
</feature>
<dbReference type="Gene3D" id="3.30.40.10">
    <property type="entry name" value="Zinc/RING finger domain, C3HC4 (zinc finger)"/>
    <property type="match status" value="1"/>
</dbReference>
<protein>
    <submittedName>
        <fullName evidence="6">Uncharacterized protein</fullName>
    </submittedName>
</protein>
<feature type="region of interest" description="Disordered" evidence="3">
    <location>
        <begin position="1049"/>
        <end position="1078"/>
    </location>
</feature>
<evidence type="ECO:0000313" key="7">
    <source>
        <dbReference type="Proteomes" id="UP001497522"/>
    </source>
</evidence>
<evidence type="ECO:0000256" key="3">
    <source>
        <dbReference type="SAM" id="MobiDB-lite"/>
    </source>
</evidence>
<proteinExistence type="predicted"/>
<feature type="compositionally biased region" description="Basic residues" evidence="3">
    <location>
        <begin position="1059"/>
        <end position="1074"/>
    </location>
</feature>
<feature type="domain" description="HTH myb-type" evidence="5">
    <location>
        <begin position="884"/>
        <end position="936"/>
    </location>
</feature>
<accession>A0ABP1AQT8</accession>
<evidence type="ECO:0000256" key="2">
    <source>
        <dbReference type="ARBA" id="ARBA00023242"/>
    </source>
</evidence>
<feature type="compositionally biased region" description="Polar residues" evidence="3">
    <location>
        <begin position="700"/>
        <end position="712"/>
    </location>
</feature>